<protein>
    <submittedName>
        <fullName evidence="1">Uncharacterized protein</fullName>
    </submittedName>
</protein>
<evidence type="ECO:0000313" key="1">
    <source>
        <dbReference type="EMBL" id="SMO88517.1"/>
    </source>
</evidence>
<evidence type="ECO:0000313" key="2">
    <source>
        <dbReference type="Proteomes" id="UP000317484"/>
    </source>
</evidence>
<dbReference type="RefSeq" id="WP_142459463.1">
    <property type="nucleotide sequence ID" value="NZ_FXTJ01000006.1"/>
</dbReference>
<dbReference type="Proteomes" id="UP000317484">
    <property type="component" value="Unassembled WGS sequence"/>
</dbReference>
<accession>A0A521EX92</accession>
<dbReference type="EMBL" id="FXTJ01000006">
    <property type="protein sequence ID" value="SMO88517.1"/>
    <property type="molecule type" value="Genomic_DNA"/>
</dbReference>
<name>A0A521EX92_9ACTN</name>
<organism evidence="1 2">
    <name type="scientific">Geodermatophilus aquaeductus</name>
    <dbReference type="NCBI Taxonomy" id="1564161"/>
    <lineage>
        <taxon>Bacteria</taxon>
        <taxon>Bacillati</taxon>
        <taxon>Actinomycetota</taxon>
        <taxon>Actinomycetes</taxon>
        <taxon>Geodermatophilales</taxon>
        <taxon>Geodermatophilaceae</taxon>
        <taxon>Geodermatophilus</taxon>
    </lineage>
</organism>
<keyword evidence="2" id="KW-1185">Reference proteome</keyword>
<dbReference type="AlphaFoldDB" id="A0A521EX92"/>
<sequence length="198" mass="21940">MSDAVTTAWGPLSEARILTGDERIGGADARLRDFWAWTLSDLRTNTVRPMLAEYLVARAVGVDHRPRIEWDSYDVLTPDGLRLEVKSSAYLQAWEQTRLSTIEFGGLNARTWSSTEGYSTSGSYNADGYVFAVHTAKEHATYDALDLDQWSFWVLPVSAIAATGQRNIRLSVVERMAGPPVTYAGLADRIREVVVPTA</sequence>
<reference evidence="1 2" key="1">
    <citation type="submission" date="2017-05" db="EMBL/GenBank/DDBJ databases">
        <authorList>
            <person name="Varghese N."/>
            <person name="Submissions S."/>
        </authorList>
    </citation>
    <scope>NUCLEOTIDE SEQUENCE [LARGE SCALE GENOMIC DNA]</scope>
    <source>
        <strain evidence="1 2">DSM 46834</strain>
    </source>
</reference>
<gene>
    <name evidence="1" type="ORF">SAMN06273567_106114</name>
</gene>
<proteinExistence type="predicted"/>